<dbReference type="Gene3D" id="2.60.120.200">
    <property type="match status" value="1"/>
</dbReference>
<dbReference type="Pfam" id="PF21340">
    <property type="entry name" value="Polysacc_lyase-like"/>
    <property type="match status" value="1"/>
</dbReference>
<keyword evidence="1" id="KW-0732">Signal</keyword>
<evidence type="ECO:0000313" key="4">
    <source>
        <dbReference type="Proteomes" id="UP001285441"/>
    </source>
</evidence>
<reference evidence="3" key="2">
    <citation type="submission" date="2023-06" db="EMBL/GenBank/DDBJ databases">
        <authorList>
            <consortium name="Lawrence Berkeley National Laboratory"/>
            <person name="Haridas S."/>
            <person name="Hensen N."/>
            <person name="Bonometti L."/>
            <person name="Westerberg I."/>
            <person name="Brannstrom I.O."/>
            <person name="Guillou S."/>
            <person name="Cros-Aarteil S."/>
            <person name="Calhoun S."/>
            <person name="Kuo A."/>
            <person name="Mondo S."/>
            <person name="Pangilinan J."/>
            <person name="Riley R."/>
            <person name="LaButti K."/>
            <person name="Andreopoulos B."/>
            <person name="Lipzen A."/>
            <person name="Chen C."/>
            <person name="Yanf M."/>
            <person name="Daum C."/>
            <person name="Ng V."/>
            <person name="Clum A."/>
            <person name="Steindorff A."/>
            <person name="Ohm R."/>
            <person name="Martin F."/>
            <person name="Silar P."/>
            <person name="Natvig D."/>
            <person name="Lalanne C."/>
            <person name="Gautier V."/>
            <person name="Ament-velasquez S.L."/>
            <person name="Kruys A."/>
            <person name="Hutchinson M.I."/>
            <person name="Powell A.J."/>
            <person name="Barry K."/>
            <person name="Miller A.N."/>
            <person name="Grigoriev I.V."/>
            <person name="Debuchy R."/>
            <person name="Gladieux P."/>
            <person name="Thoren M.H."/>
            <person name="Johannesson H."/>
        </authorList>
    </citation>
    <scope>NUCLEOTIDE SEQUENCE</scope>
    <source>
        <strain evidence="3">CBS 232.78</strain>
    </source>
</reference>
<evidence type="ECO:0000259" key="2">
    <source>
        <dbReference type="Pfam" id="PF21340"/>
    </source>
</evidence>
<accession>A0AAE0N8I2</accession>
<feature type="signal peptide" evidence="1">
    <location>
        <begin position="1"/>
        <end position="18"/>
    </location>
</feature>
<protein>
    <recommendedName>
        <fullName evidence="2">Cip1-like core domain-containing protein</fullName>
    </recommendedName>
</protein>
<sequence length="239" mass="25469">MFGQTALLALGLLPFALGQVSESFESGWDQTAWPTYAADCNQGGKVSLDSTTAYTGKNSIKVAGAGGYCGHIFFGTTKVPSGDVYVRAYIKAQKALTDSHVSFITMPDSAQGSKKHLRIGGQSKILMYNRESDDATLPDLSPKGIAASTALPTGSWQCFEYHLGPDGTIETWLNGKVIEGLTSKAGVANVNAAQWQRSSVKPKVTAIYFGWESYGGDTNTIWYDDISVSSTRVGCTVAP</sequence>
<comment type="caution">
    <text evidence="3">The sequence shown here is derived from an EMBL/GenBank/DDBJ whole genome shotgun (WGS) entry which is preliminary data.</text>
</comment>
<name>A0AAE0N8I2_9PEZI</name>
<dbReference type="InterPro" id="IPR048955">
    <property type="entry name" value="Cip1-like_core"/>
</dbReference>
<proteinExistence type="predicted"/>
<gene>
    <name evidence="3" type="ORF">B0H63DRAFT_256038</name>
</gene>
<feature type="domain" description="Cip1-like core" evidence="2">
    <location>
        <begin position="23"/>
        <end position="231"/>
    </location>
</feature>
<organism evidence="3 4">
    <name type="scientific">Podospora didyma</name>
    <dbReference type="NCBI Taxonomy" id="330526"/>
    <lineage>
        <taxon>Eukaryota</taxon>
        <taxon>Fungi</taxon>
        <taxon>Dikarya</taxon>
        <taxon>Ascomycota</taxon>
        <taxon>Pezizomycotina</taxon>
        <taxon>Sordariomycetes</taxon>
        <taxon>Sordariomycetidae</taxon>
        <taxon>Sordariales</taxon>
        <taxon>Podosporaceae</taxon>
        <taxon>Podospora</taxon>
    </lineage>
</organism>
<evidence type="ECO:0000313" key="3">
    <source>
        <dbReference type="EMBL" id="KAK3374757.1"/>
    </source>
</evidence>
<dbReference type="EMBL" id="JAULSW010000007">
    <property type="protein sequence ID" value="KAK3374757.1"/>
    <property type="molecule type" value="Genomic_DNA"/>
</dbReference>
<feature type="chain" id="PRO_5041934825" description="Cip1-like core domain-containing protein" evidence="1">
    <location>
        <begin position="19"/>
        <end position="239"/>
    </location>
</feature>
<reference evidence="3" key="1">
    <citation type="journal article" date="2023" name="Mol. Phylogenet. Evol.">
        <title>Genome-scale phylogeny and comparative genomics of the fungal order Sordariales.</title>
        <authorList>
            <person name="Hensen N."/>
            <person name="Bonometti L."/>
            <person name="Westerberg I."/>
            <person name="Brannstrom I.O."/>
            <person name="Guillou S."/>
            <person name="Cros-Aarteil S."/>
            <person name="Calhoun S."/>
            <person name="Haridas S."/>
            <person name="Kuo A."/>
            <person name="Mondo S."/>
            <person name="Pangilinan J."/>
            <person name="Riley R."/>
            <person name="LaButti K."/>
            <person name="Andreopoulos B."/>
            <person name="Lipzen A."/>
            <person name="Chen C."/>
            <person name="Yan M."/>
            <person name="Daum C."/>
            <person name="Ng V."/>
            <person name="Clum A."/>
            <person name="Steindorff A."/>
            <person name="Ohm R.A."/>
            <person name="Martin F."/>
            <person name="Silar P."/>
            <person name="Natvig D.O."/>
            <person name="Lalanne C."/>
            <person name="Gautier V."/>
            <person name="Ament-Velasquez S.L."/>
            <person name="Kruys A."/>
            <person name="Hutchinson M.I."/>
            <person name="Powell A.J."/>
            <person name="Barry K."/>
            <person name="Miller A.N."/>
            <person name="Grigoriev I.V."/>
            <person name="Debuchy R."/>
            <person name="Gladieux P."/>
            <person name="Hiltunen Thoren M."/>
            <person name="Johannesson H."/>
        </authorList>
    </citation>
    <scope>NUCLEOTIDE SEQUENCE</scope>
    <source>
        <strain evidence="3">CBS 232.78</strain>
    </source>
</reference>
<dbReference type="Proteomes" id="UP001285441">
    <property type="component" value="Unassembled WGS sequence"/>
</dbReference>
<keyword evidence="4" id="KW-1185">Reference proteome</keyword>
<dbReference type="AlphaFoldDB" id="A0AAE0N8I2"/>
<evidence type="ECO:0000256" key="1">
    <source>
        <dbReference type="SAM" id="SignalP"/>
    </source>
</evidence>